<evidence type="ECO:0000313" key="3">
    <source>
        <dbReference type="EMBL" id="KAL3420603.1"/>
    </source>
</evidence>
<organism evidence="3 4">
    <name type="scientific">Phlyctema vagabunda</name>
    <dbReference type="NCBI Taxonomy" id="108571"/>
    <lineage>
        <taxon>Eukaryota</taxon>
        <taxon>Fungi</taxon>
        <taxon>Dikarya</taxon>
        <taxon>Ascomycota</taxon>
        <taxon>Pezizomycotina</taxon>
        <taxon>Leotiomycetes</taxon>
        <taxon>Helotiales</taxon>
        <taxon>Dermateaceae</taxon>
        <taxon>Phlyctema</taxon>
    </lineage>
</organism>
<dbReference type="EMBL" id="JBFCZG010000006">
    <property type="protein sequence ID" value="KAL3420603.1"/>
    <property type="molecule type" value="Genomic_DNA"/>
</dbReference>
<dbReference type="Gene3D" id="3.40.50.720">
    <property type="entry name" value="NAD(P)-binding Rossmann-like Domain"/>
    <property type="match status" value="1"/>
</dbReference>
<comment type="similarity">
    <text evidence="1">Belongs to the short-chain dehydrogenases/reductases (SDR) family.</text>
</comment>
<protein>
    <submittedName>
        <fullName evidence="3">D-erythrulose reductase</fullName>
    </submittedName>
</protein>
<sequence>MSNPEGKSQKLTVEVPANPDIIKKYHKTSYPAISPHRPELNQAGKTILVTGASAGIGFAIARGFGEASASRVILTGRRSDVLQTAASKLAHEFRETEFLVRVCDVGSASQTADLWAGLRRDNIFVDVLILNAADLRVLGSLMDSGADKIWPQYETNFRSLLDFTERLYKQEGYEDKQKYVVFITTGVVHLKAPIQAFPAYSLAKINGQILMQRLAGEVDRKKLQVFNMHPGMILSETLLNGGMDEDTLAWDDAPATLPGHFAVWAATSEAAFLHGRFAWAAWDVDELKSGEFRERVDSDPDFLTIGIKGL</sequence>
<dbReference type="PANTHER" id="PTHR42901">
    <property type="entry name" value="ALCOHOL DEHYDROGENASE"/>
    <property type="match status" value="1"/>
</dbReference>
<gene>
    <name evidence="3" type="ORF">PVAG01_07048</name>
</gene>
<dbReference type="InterPro" id="IPR036291">
    <property type="entry name" value="NAD(P)-bd_dom_sf"/>
</dbReference>
<dbReference type="SUPFAM" id="SSF51735">
    <property type="entry name" value="NAD(P)-binding Rossmann-fold domains"/>
    <property type="match status" value="1"/>
</dbReference>
<dbReference type="PRINTS" id="PR00081">
    <property type="entry name" value="GDHRDH"/>
</dbReference>
<evidence type="ECO:0000313" key="4">
    <source>
        <dbReference type="Proteomes" id="UP001629113"/>
    </source>
</evidence>
<accession>A0ABR4PBB2</accession>
<reference evidence="3 4" key="1">
    <citation type="submission" date="2024-06" db="EMBL/GenBank/DDBJ databases">
        <title>Complete genome of Phlyctema vagabunda strain 19-DSS-EL-015.</title>
        <authorList>
            <person name="Fiorenzani C."/>
        </authorList>
    </citation>
    <scope>NUCLEOTIDE SEQUENCE [LARGE SCALE GENOMIC DNA]</scope>
    <source>
        <strain evidence="3 4">19-DSS-EL-015</strain>
    </source>
</reference>
<keyword evidence="4" id="KW-1185">Reference proteome</keyword>
<evidence type="ECO:0000256" key="2">
    <source>
        <dbReference type="ARBA" id="ARBA00023002"/>
    </source>
</evidence>
<dbReference type="InterPro" id="IPR002347">
    <property type="entry name" value="SDR_fam"/>
</dbReference>
<name>A0ABR4PBB2_9HELO</name>
<dbReference type="Pfam" id="PF00106">
    <property type="entry name" value="adh_short"/>
    <property type="match status" value="1"/>
</dbReference>
<evidence type="ECO:0000256" key="1">
    <source>
        <dbReference type="ARBA" id="ARBA00006484"/>
    </source>
</evidence>
<dbReference type="Proteomes" id="UP001629113">
    <property type="component" value="Unassembled WGS sequence"/>
</dbReference>
<keyword evidence="2" id="KW-0560">Oxidoreductase</keyword>
<comment type="caution">
    <text evidence="3">The sequence shown here is derived from an EMBL/GenBank/DDBJ whole genome shotgun (WGS) entry which is preliminary data.</text>
</comment>
<dbReference type="PANTHER" id="PTHR42901:SF1">
    <property type="entry name" value="ALCOHOL DEHYDROGENASE"/>
    <property type="match status" value="1"/>
</dbReference>
<proteinExistence type="inferred from homology"/>